<dbReference type="Gene3D" id="3.20.20.190">
    <property type="entry name" value="Phosphatidylinositol (PI) phosphodiesterase"/>
    <property type="match status" value="1"/>
</dbReference>
<dbReference type="InterPro" id="IPR011992">
    <property type="entry name" value="EF-hand-dom_pair"/>
</dbReference>
<evidence type="ECO:0000256" key="4">
    <source>
        <dbReference type="ARBA" id="ARBA00023098"/>
    </source>
</evidence>
<dbReference type="Pfam" id="PF00388">
    <property type="entry name" value="PI-PLC-X"/>
    <property type="match status" value="1"/>
</dbReference>
<dbReference type="SMART" id="SM00148">
    <property type="entry name" value="PLCXc"/>
    <property type="match status" value="1"/>
</dbReference>
<dbReference type="SUPFAM" id="SSF47473">
    <property type="entry name" value="EF-hand"/>
    <property type="match status" value="1"/>
</dbReference>
<dbReference type="SUPFAM" id="SSF51695">
    <property type="entry name" value="PLC-like phosphodiesterases"/>
    <property type="match status" value="1"/>
</dbReference>
<dbReference type="GO" id="GO:0004435">
    <property type="term" value="F:phosphatidylinositol-4,5-bisphosphate phospholipase C activity"/>
    <property type="evidence" value="ECO:0007669"/>
    <property type="project" value="UniProtKB-EC"/>
</dbReference>
<dbReference type="PROSITE" id="PS50007">
    <property type="entry name" value="PIPLC_X_DOMAIN"/>
    <property type="match status" value="1"/>
</dbReference>
<organism evidence="6">
    <name type="scientific">Haemonchus contortus</name>
    <name type="common">Barber pole worm</name>
    <dbReference type="NCBI Taxonomy" id="6289"/>
    <lineage>
        <taxon>Eukaryota</taxon>
        <taxon>Metazoa</taxon>
        <taxon>Ecdysozoa</taxon>
        <taxon>Nematoda</taxon>
        <taxon>Chromadorea</taxon>
        <taxon>Rhabditida</taxon>
        <taxon>Rhabditina</taxon>
        <taxon>Rhabditomorpha</taxon>
        <taxon>Strongyloidea</taxon>
        <taxon>Trichostrongylidae</taxon>
        <taxon>Haemonchus</taxon>
    </lineage>
</organism>
<dbReference type="PANTHER" id="PTHR10336:SF36">
    <property type="entry name" value="1-PHOSPHATIDYLINOSITOL 4,5-BISPHOSPHATE PHOSPHODIESTERASE BETA-4"/>
    <property type="match status" value="1"/>
</dbReference>
<sequence length="251" mass="28126">MNVRRRHFGVLYHIKKSLAPLFYASETKDLSLNCLKRALMASSKDSSVGEAETLYQPTSSEGNVPLSEKIPDKDLVELLLTNGGEGRGVRKVFEELCENGNKNITRKGFLRFLQVLQRDPRLNEARHPKISERGMDSLLKSLGYPKFEESMHEPLPCYFINSSHNTYCIGLQVKGAQLFPSSSHREALADVEIYRQVLLSGCRCIELDCWDGSDGPVITHGPAAVMRMNEIPLKVGILSRQALTPLGDPRR</sequence>
<dbReference type="GO" id="GO:0016042">
    <property type="term" value="P:lipid catabolic process"/>
    <property type="evidence" value="ECO:0007669"/>
    <property type="project" value="UniProtKB-KW"/>
</dbReference>
<dbReference type="PANTHER" id="PTHR10336">
    <property type="entry name" value="PHOSPHOINOSITIDE-SPECIFIC PHOSPHOLIPASE C FAMILY PROTEIN"/>
    <property type="match status" value="1"/>
</dbReference>
<accession>W6NFM2</accession>
<dbReference type="GO" id="GO:0051209">
    <property type="term" value="P:release of sequestered calcium ion into cytosol"/>
    <property type="evidence" value="ECO:0007669"/>
    <property type="project" value="TreeGrafter"/>
</dbReference>
<comment type="caution">
    <text evidence="6">The sequence shown here is derived from an EMBL/GenBank/DDBJ whole genome shotgun (WGS) entry which is preliminary data.</text>
</comment>
<dbReference type="InterPro" id="IPR017946">
    <property type="entry name" value="PLC-like_Pdiesterase_TIM-brl"/>
</dbReference>
<reference evidence="6" key="1">
    <citation type="submission" date="2013-03" db="EMBL/GenBank/DDBJ databases">
        <authorList>
            <person name="Aslett M."/>
        </authorList>
    </citation>
    <scope>NUCLEOTIDE SEQUENCE [LARGE SCALE GENOMIC DNA]</scope>
    <source>
        <strain evidence="6">ISE/inbred ISE</strain>
    </source>
</reference>
<evidence type="ECO:0000259" key="5">
    <source>
        <dbReference type="SMART" id="SM00148"/>
    </source>
</evidence>
<name>W6NFM2_HAECO</name>
<reference evidence="6" key="2">
    <citation type="submission" date="2013-05" db="EMBL/GenBank/DDBJ databases">
        <title>The genome and transcriptome of Haemonchus contortus: a key model parasite for drug and vaccine discovery.</title>
        <authorList>
            <person name="Laing R."/>
            <person name="Kikuchi T."/>
            <person name="Martinelli A."/>
            <person name="Tsai I.J."/>
            <person name="Beech R.N."/>
            <person name="Redman E."/>
            <person name="Holroyd N."/>
            <person name="Bartley D.J."/>
            <person name="Beasley H."/>
            <person name="Britton C."/>
            <person name="Curran D."/>
            <person name="Devaney E."/>
            <person name="Gilabert A."/>
            <person name="Jackson F."/>
            <person name="Hunt M."/>
            <person name="Johnston S."/>
            <person name="Kryukov I."/>
            <person name="Li K."/>
            <person name="Morrison A.A."/>
            <person name="Reid A.J."/>
            <person name="Sargison N."/>
            <person name="Saunders G."/>
            <person name="Wasmuth J.D."/>
            <person name="Wolstenholme A."/>
            <person name="Berriman M."/>
            <person name="Gilleard J.S."/>
            <person name="Cotton J.A."/>
        </authorList>
    </citation>
    <scope>NUCLEOTIDE SEQUENCE [LARGE SCALE GENOMIC DNA]</scope>
    <source>
        <strain evidence="6">ISE/inbred ISE</strain>
    </source>
</reference>
<dbReference type="GO" id="GO:0046488">
    <property type="term" value="P:phosphatidylinositol metabolic process"/>
    <property type="evidence" value="ECO:0007669"/>
    <property type="project" value="TreeGrafter"/>
</dbReference>
<protein>
    <recommendedName>
        <fullName evidence="1">phosphoinositide phospholipase C</fullName>
        <ecNumber evidence="1">3.1.4.11</ecNumber>
    </recommendedName>
</protein>
<dbReference type="Gene3D" id="1.10.238.10">
    <property type="entry name" value="EF-hand"/>
    <property type="match status" value="1"/>
</dbReference>
<dbReference type="GO" id="GO:0048015">
    <property type="term" value="P:phosphatidylinositol-mediated signaling"/>
    <property type="evidence" value="ECO:0007669"/>
    <property type="project" value="TreeGrafter"/>
</dbReference>
<feature type="domain" description="Phosphatidylinositol-specific phospholipase C X" evidence="5">
    <location>
        <begin position="149"/>
        <end position="251"/>
    </location>
</feature>
<dbReference type="InterPro" id="IPR001192">
    <property type="entry name" value="PI-PLC_fam"/>
</dbReference>
<dbReference type="EC" id="3.1.4.11" evidence="1"/>
<dbReference type="InterPro" id="IPR000909">
    <property type="entry name" value="PLipase_C_PInositol-sp_X_dom"/>
</dbReference>
<gene>
    <name evidence="6" type="ORF">HCOI_01425900</name>
</gene>
<keyword evidence="2" id="KW-0378">Hydrolase</keyword>
<evidence type="ECO:0000256" key="3">
    <source>
        <dbReference type="ARBA" id="ARBA00022963"/>
    </source>
</evidence>
<keyword evidence="3" id="KW-0442">Lipid degradation</keyword>
<dbReference type="EMBL" id="CAVP010059128">
    <property type="protein sequence ID" value="CDL95570.1"/>
    <property type="molecule type" value="Genomic_DNA"/>
</dbReference>
<evidence type="ECO:0000256" key="2">
    <source>
        <dbReference type="ARBA" id="ARBA00022801"/>
    </source>
</evidence>
<evidence type="ECO:0000256" key="1">
    <source>
        <dbReference type="ARBA" id="ARBA00012368"/>
    </source>
</evidence>
<dbReference type="AlphaFoldDB" id="W6NFM2"/>
<evidence type="ECO:0000313" key="6">
    <source>
        <dbReference type="EMBL" id="CDL95570.1"/>
    </source>
</evidence>
<proteinExistence type="predicted"/>
<keyword evidence="4" id="KW-0443">Lipid metabolism</keyword>